<dbReference type="PANTHER" id="PTHR15341">
    <property type="entry name" value="SUN-COR STEROID HORMONE RECEPTOR CO-REPRESSOR"/>
    <property type="match status" value="1"/>
</dbReference>
<evidence type="ECO:0000256" key="7">
    <source>
        <dbReference type="SAM" id="MobiDB-lite"/>
    </source>
</evidence>
<evidence type="ECO:0000256" key="3">
    <source>
        <dbReference type="ARBA" id="ARBA00022552"/>
    </source>
</evidence>
<comment type="function">
    <text evidence="6">Required for exosome-dependent processing of pre-rRNA and small nucleolar RNA (snRNA) precursors. Involved in processing of 35S pre-rRNA at the A0, A1 and A2 sites.</text>
</comment>
<evidence type="ECO:0000256" key="2">
    <source>
        <dbReference type="ARBA" id="ARBA00009154"/>
    </source>
</evidence>
<dbReference type="Pfam" id="PF04000">
    <property type="entry name" value="Sas10_Utp3"/>
    <property type="match status" value="1"/>
</dbReference>
<dbReference type="AlphaFoldDB" id="A0A0H5FU77"/>
<feature type="region of interest" description="Disordered" evidence="7">
    <location>
        <begin position="126"/>
        <end position="150"/>
    </location>
</feature>
<dbReference type="PANTHER" id="PTHR15341:SF3">
    <property type="entry name" value="NUCLEAR NUCLEIC ACID-BINDING PROTEIN C1D"/>
    <property type="match status" value="1"/>
</dbReference>
<protein>
    <recommendedName>
        <fullName evidence="6">Exosome complex protein</fullName>
    </recommendedName>
</protein>
<evidence type="ECO:0000256" key="1">
    <source>
        <dbReference type="ARBA" id="ARBA00004123"/>
    </source>
</evidence>
<accession>A0A0H5FU77</accession>
<proteinExistence type="inferred from homology"/>
<sequence>MSDSDPTIALSSLSTSLTTLEESLAPLLSTPLDQLLAGPSGSEGVEPLLQARLEVLTGYVVHDLIWIYCRTAGVDPNTHPVLQELLRLKSYFDKLKNAEEPVVEKGRPHLDKAAATRFINAAISSSRPRTPVDYTPTAGPSTPQELGEKGTHTRFEAGEVEGDVERLLESADEEEGGSEEVEVEVVKQVEPVKKQGRSHRPKMDPFAGALPLSLSFFLSLSLSPSLSSVPSPFPLFSYLLL</sequence>
<evidence type="ECO:0000313" key="8">
    <source>
        <dbReference type="EMBL" id="CRX79003.1"/>
    </source>
</evidence>
<reference evidence="8" key="1">
    <citation type="submission" date="2015-06" db="EMBL/GenBank/DDBJ databases">
        <title>Genetic Architecture Underlying Mating-Type Determination in the Yeast Leucosporidium scottii and the Evolution of Mating Systems in Basidiomycetes.</title>
        <authorList>
            <person name="Maia T.M."/>
            <person name="Lopes S."/>
            <person name="Almeida J.M.G.C.F."/>
            <person name="Rosa L.H."/>
            <person name="Sampaio J.P."/>
            <person name="Goncalves P."/>
            <person name="Coelho M.A."/>
        </authorList>
    </citation>
    <scope>NUCLEOTIDE SEQUENCE</scope>
</reference>
<dbReference type="GO" id="GO:0005730">
    <property type="term" value="C:nucleolus"/>
    <property type="evidence" value="ECO:0007669"/>
    <property type="project" value="TreeGrafter"/>
</dbReference>
<dbReference type="EMBL" id="LN868506">
    <property type="protein sequence ID" value="CRX79003.1"/>
    <property type="molecule type" value="Genomic_DNA"/>
</dbReference>
<dbReference type="GO" id="GO:0010468">
    <property type="term" value="P:regulation of gene expression"/>
    <property type="evidence" value="ECO:0007669"/>
    <property type="project" value="TreeGrafter"/>
</dbReference>
<dbReference type="GO" id="GO:0000178">
    <property type="term" value="C:exosome (RNase complex)"/>
    <property type="evidence" value="ECO:0007669"/>
    <property type="project" value="TreeGrafter"/>
</dbReference>
<comment type="subcellular location">
    <subcellularLocation>
        <location evidence="1 6">Nucleus</location>
    </subcellularLocation>
</comment>
<evidence type="ECO:0000256" key="5">
    <source>
        <dbReference type="ARBA" id="ARBA00023242"/>
    </source>
</evidence>
<keyword evidence="4 6" id="KW-0694">RNA-binding</keyword>
<dbReference type="GO" id="GO:0003677">
    <property type="term" value="F:DNA binding"/>
    <property type="evidence" value="ECO:0007669"/>
    <property type="project" value="TreeGrafter"/>
</dbReference>
<evidence type="ECO:0000256" key="4">
    <source>
        <dbReference type="ARBA" id="ARBA00022884"/>
    </source>
</evidence>
<keyword evidence="5 6" id="KW-0539">Nucleus</keyword>
<dbReference type="GO" id="GO:0003723">
    <property type="term" value="F:RNA binding"/>
    <property type="evidence" value="ECO:0007669"/>
    <property type="project" value="UniProtKB-UniRule"/>
</dbReference>
<dbReference type="InterPro" id="IPR007146">
    <property type="entry name" value="Sas10/Utp3/C1D"/>
</dbReference>
<dbReference type="InterPro" id="IPR011082">
    <property type="entry name" value="Exosome-assoc_fac/DNA_repair"/>
</dbReference>
<comment type="similarity">
    <text evidence="2 6">Belongs to the C1D family.</text>
</comment>
<organism evidence="8">
    <name type="scientific">Leucosporidium scottii</name>
    <dbReference type="NCBI Taxonomy" id="5278"/>
    <lineage>
        <taxon>Eukaryota</taxon>
        <taxon>Fungi</taxon>
        <taxon>Dikarya</taxon>
        <taxon>Basidiomycota</taxon>
        <taxon>Pucciniomycotina</taxon>
        <taxon>Microbotryomycetes</taxon>
        <taxon>Leucosporidiales</taxon>
        <taxon>Leucosporidium</taxon>
    </lineage>
</organism>
<dbReference type="GO" id="GO:0000460">
    <property type="term" value="P:maturation of 5.8S rRNA"/>
    <property type="evidence" value="ECO:0007669"/>
    <property type="project" value="TreeGrafter"/>
</dbReference>
<name>A0A0H5FU77_9BASI</name>
<evidence type="ECO:0000256" key="6">
    <source>
        <dbReference type="RuleBase" id="RU368003"/>
    </source>
</evidence>
<keyword evidence="3 6" id="KW-0698">rRNA processing</keyword>